<sequence>MYYAYTASPIGQLLLAGSADGLQVIGFPQGDKARRADSGWERYDEPFKKTARQLNEYFAGERREFELELTPEGTKFQVQVLEALRGIPYGETRTYRDIAEAVGRPKAVRAVGNANGRNPLPIVIPCHRVIGSDGSLTGFGGGIEAKRYLLELEQRHCGPFA</sequence>
<evidence type="ECO:0000256" key="4">
    <source>
        <dbReference type="ARBA" id="ARBA00022490"/>
    </source>
</evidence>
<dbReference type="Pfam" id="PF01035">
    <property type="entry name" value="DNA_binding_1"/>
    <property type="match status" value="1"/>
</dbReference>
<dbReference type="InterPro" id="IPR001497">
    <property type="entry name" value="MethylDNA_cys_MeTrfase_AS"/>
</dbReference>
<evidence type="ECO:0000256" key="8">
    <source>
        <dbReference type="ARBA" id="ARBA00023204"/>
    </source>
</evidence>
<dbReference type="FunFam" id="1.10.10.10:FF:000214">
    <property type="entry name" value="Methylated-DNA--protein-cysteine methyltransferase"/>
    <property type="match status" value="1"/>
</dbReference>
<proteinExistence type="inferred from homology"/>
<dbReference type="GO" id="GO:0032259">
    <property type="term" value="P:methylation"/>
    <property type="evidence" value="ECO:0007669"/>
    <property type="project" value="UniProtKB-KW"/>
</dbReference>
<evidence type="ECO:0000313" key="12">
    <source>
        <dbReference type="EMBL" id="SUZ91058.1"/>
    </source>
</evidence>
<dbReference type="AlphaFoldDB" id="A0A381RJB3"/>
<dbReference type="CDD" id="cd06445">
    <property type="entry name" value="ATase"/>
    <property type="match status" value="1"/>
</dbReference>
<dbReference type="InterPro" id="IPR014048">
    <property type="entry name" value="MethylDNA_cys_MeTrfase_DNA-bd"/>
</dbReference>
<evidence type="ECO:0000256" key="6">
    <source>
        <dbReference type="ARBA" id="ARBA00022679"/>
    </source>
</evidence>
<protein>
    <recommendedName>
        <fullName evidence="3">methylated-DNA--[protein]-cysteine S-methyltransferase</fullName>
        <ecNumber evidence="3">2.1.1.63</ecNumber>
    </recommendedName>
</protein>
<evidence type="ECO:0000256" key="2">
    <source>
        <dbReference type="ARBA" id="ARBA00008711"/>
    </source>
</evidence>
<keyword evidence="4" id="KW-0963">Cytoplasm</keyword>
<dbReference type="GO" id="GO:0006281">
    <property type="term" value="P:DNA repair"/>
    <property type="evidence" value="ECO:0007669"/>
    <property type="project" value="UniProtKB-KW"/>
</dbReference>
<dbReference type="EMBL" id="UINC01001944">
    <property type="protein sequence ID" value="SUZ91058.1"/>
    <property type="molecule type" value="Genomic_DNA"/>
</dbReference>
<dbReference type="PANTHER" id="PTHR10815:SF5">
    <property type="entry name" value="METHYLATED-DNA--PROTEIN-CYSTEINE METHYLTRANSFERASE"/>
    <property type="match status" value="1"/>
</dbReference>
<evidence type="ECO:0000259" key="11">
    <source>
        <dbReference type="Pfam" id="PF02870"/>
    </source>
</evidence>
<dbReference type="InterPro" id="IPR036388">
    <property type="entry name" value="WH-like_DNA-bd_sf"/>
</dbReference>
<keyword evidence="6" id="KW-0808">Transferase</keyword>
<dbReference type="GO" id="GO:0003908">
    <property type="term" value="F:methylated-DNA-[protein]-cysteine S-methyltransferase activity"/>
    <property type="evidence" value="ECO:0007669"/>
    <property type="project" value="UniProtKB-EC"/>
</dbReference>
<evidence type="ECO:0000256" key="1">
    <source>
        <dbReference type="ARBA" id="ARBA00001286"/>
    </source>
</evidence>
<dbReference type="InterPro" id="IPR036631">
    <property type="entry name" value="MGMT_N_sf"/>
</dbReference>
<dbReference type="SUPFAM" id="SSF46767">
    <property type="entry name" value="Methylated DNA-protein cysteine methyltransferase, C-terminal domain"/>
    <property type="match status" value="1"/>
</dbReference>
<dbReference type="InterPro" id="IPR023546">
    <property type="entry name" value="MGMT"/>
</dbReference>
<organism evidence="12">
    <name type="scientific">marine metagenome</name>
    <dbReference type="NCBI Taxonomy" id="408172"/>
    <lineage>
        <taxon>unclassified sequences</taxon>
        <taxon>metagenomes</taxon>
        <taxon>ecological metagenomes</taxon>
    </lineage>
</organism>
<evidence type="ECO:0000256" key="3">
    <source>
        <dbReference type="ARBA" id="ARBA00011918"/>
    </source>
</evidence>
<name>A0A381RJB3_9ZZZZ</name>
<accession>A0A381RJB3</accession>
<dbReference type="SUPFAM" id="SSF53155">
    <property type="entry name" value="Methylated DNA-protein cysteine methyltransferase domain"/>
    <property type="match status" value="1"/>
</dbReference>
<dbReference type="InterPro" id="IPR036217">
    <property type="entry name" value="MethylDNA_cys_MeTrfase_DNAb"/>
</dbReference>
<dbReference type="Pfam" id="PF02870">
    <property type="entry name" value="Methyltransf_1N"/>
    <property type="match status" value="1"/>
</dbReference>
<evidence type="ECO:0000256" key="7">
    <source>
        <dbReference type="ARBA" id="ARBA00022763"/>
    </source>
</evidence>
<gene>
    <name evidence="12" type="ORF">METZ01_LOCUS43912</name>
</gene>
<evidence type="ECO:0000256" key="5">
    <source>
        <dbReference type="ARBA" id="ARBA00022603"/>
    </source>
</evidence>
<dbReference type="EC" id="2.1.1.63" evidence="3"/>
<feature type="domain" description="Methylguanine DNA methyltransferase ribonuclease-like" evidence="11">
    <location>
        <begin position="1"/>
        <end position="70"/>
    </location>
</feature>
<reference evidence="12" key="1">
    <citation type="submission" date="2018-05" db="EMBL/GenBank/DDBJ databases">
        <authorList>
            <person name="Lanie J.A."/>
            <person name="Ng W.-L."/>
            <person name="Kazmierczak K.M."/>
            <person name="Andrzejewski T.M."/>
            <person name="Davidsen T.M."/>
            <person name="Wayne K.J."/>
            <person name="Tettelin H."/>
            <person name="Glass J.I."/>
            <person name="Rusch D."/>
            <person name="Podicherti R."/>
            <person name="Tsui H.-C.T."/>
            <person name="Winkler M.E."/>
        </authorList>
    </citation>
    <scope>NUCLEOTIDE SEQUENCE</scope>
</reference>
<comment type="catalytic activity">
    <reaction evidence="1">
        <text>a 4-O-methyl-thymidine in DNA + L-cysteinyl-[protein] = a thymidine in DNA + S-methyl-L-cysteinyl-[protein]</text>
        <dbReference type="Rhea" id="RHEA:53428"/>
        <dbReference type="Rhea" id="RHEA-COMP:10131"/>
        <dbReference type="Rhea" id="RHEA-COMP:10132"/>
        <dbReference type="Rhea" id="RHEA-COMP:13555"/>
        <dbReference type="Rhea" id="RHEA-COMP:13556"/>
        <dbReference type="ChEBI" id="CHEBI:29950"/>
        <dbReference type="ChEBI" id="CHEBI:82612"/>
        <dbReference type="ChEBI" id="CHEBI:137386"/>
        <dbReference type="ChEBI" id="CHEBI:137387"/>
        <dbReference type="EC" id="2.1.1.63"/>
    </reaction>
</comment>
<dbReference type="NCBIfam" id="TIGR00589">
    <property type="entry name" value="ogt"/>
    <property type="match status" value="1"/>
</dbReference>
<dbReference type="InterPro" id="IPR008332">
    <property type="entry name" value="MethylG_MeTrfase_N"/>
</dbReference>
<comment type="similarity">
    <text evidence="2">Belongs to the MGMT family.</text>
</comment>
<dbReference type="Gene3D" id="3.30.160.70">
    <property type="entry name" value="Methylated DNA-protein cysteine methyltransferase domain"/>
    <property type="match status" value="1"/>
</dbReference>
<evidence type="ECO:0000259" key="10">
    <source>
        <dbReference type="Pfam" id="PF01035"/>
    </source>
</evidence>
<dbReference type="PANTHER" id="PTHR10815">
    <property type="entry name" value="METHYLATED-DNA--PROTEIN-CYSTEINE METHYLTRANSFERASE"/>
    <property type="match status" value="1"/>
</dbReference>
<comment type="catalytic activity">
    <reaction evidence="9">
        <text>a 6-O-methyl-2'-deoxyguanosine in DNA + L-cysteinyl-[protein] = S-methyl-L-cysteinyl-[protein] + a 2'-deoxyguanosine in DNA</text>
        <dbReference type="Rhea" id="RHEA:24000"/>
        <dbReference type="Rhea" id="RHEA-COMP:10131"/>
        <dbReference type="Rhea" id="RHEA-COMP:10132"/>
        <dbReference type="Rhea" id="RHEA-COMP:11367"/>
        <dbReference type="Rhea" id="RHEA-COMP:11368"/>
        <dbReference type="ChEBI" id="CHEBI:29950"/>
        <dbReference type="ChEBI" id="CHEBI:82612"/>
        <dbReference type="ChEBI" id="CHEBI:85445"/>
        <dbReference type="ChEBI" id="CHEBI:85448"/>
        <dbReference type="EC" id="2.1.1.63"/>
    </reaction>
</comment>
<evidence type="ECO:0000256" key="9">
    <source>
        <dbReference type="ARBA" id="ARBA00049348"/>
    </source>
</evidence>
<dbReference type="Gene3D" id="1.10.10.10">
    <property type="entry name" value="Winged helix-like DNA-binding domain superfamily/Winged helix DNA-binding domain"/>
    <property type="match status" value="1"/>
</dbReference>
<dbReference type="HAMAP" id="MF_00772">
    <property type="entry name" value="OGT"/>
    <property type="match status" value="1"/>
</dbReference>
<keyword evidence="8" id="KW-0234">DNA repair</keyword>
<keyword evidence="7" id="KW-0227">DNA damage</keyword>
<feature type="domain" description="Methylated-DNA-[protein]-cysteine S-methyltransferase DNA binding" evidence="10">
    <location>
        <begin position="75"/>
        <end position="154"/>
    </location>
</feature>
<keyword evidence="5" id="KW-0489">Methyltransferase</keyword>
<dbReference type="PROSITE" id="PS00374">
    <property type="entry name" value="MGMT"/>
    <property type="match status" value="1"/>
</dbReference>